<dbReference type="InterPro" id="IPR002867">
    <property type="entry name" value="IBR_dom"/>
</dbReference>
<comment type="catalytic activity">
    <reaction evidence="1">
        <text>[E2 ubiquitin-conjugating enzyme]-S-ubiquitinyl-L-cysteine + [acceptor protein]-L-lysine = [E2 ubiquitin-conjugating enzyme]-L-cysteine + [acceptor protein]-N(6)-ubiquitinyl-L-lysine.</text>
        <dbReference type="EC" id="2.3.2.31"/>
    </reaction>
</comment>
<dbReference type="Pfam" id="PF01485">
    <property type="entry name" value="IBR"/>
    <property type="match status" value="1"/>
</dbReference>
<dbReference type="Gene3D" id="3.30.40.10">
    <property type="entry name" value="Zinc/RING finger domain, C3HC4 (zinc finger)"/>
    <property type="match status" value="1"/>
</dbReference>
<evidence type="ECO:0000259" key="9">
    <source>
        <dbReference type="PROSITE" id="PS51873"/>
    </source>
</evidence>
<dbReference type="AlphaFoldDB" id="A0A0C9TYG5"/>
<dbReference type="Proteomes" id="UP000053647">
    <property type="component" value="Unassembled WGS sequence"/>
</dbReference>
<evidence type="ECO:0000256" key="5">
    <source>
        <dbReference type="ARBA" id="ARBA00022737"/>
    </source>
</evidence>
<keyword evidence="5" id="KW-0677">Repeat</keyword>
<dbReference type="GO" id="GO:0061630">
    <property type="term" value="F:ubiquitin protein ligase activity"/>
    <property type="evidence" value="ECO:0007669"/>
    <property type="project" value="UniProtKB-EC"/>
</dbReference>
<protein>
    <recommendedName>
        <fullName evidence="2">RBR-type E3 ubiquitin transferase</fullName>
        <ecNumber evidence="2">2.3.2.31</ecNumber>
    </recommendedName>
</protein>
<evidence type="ECO:0000256" key="8">
    <source>
        <dbReference type="ARBA" id="ARBA00022833"/>
    </source>
</evidence>
<name>A0A0C9TYG5_PAXIN</name>
<dbReference type="EMBL" id="KN819337">
    <property type="protein sequence ID" value="KIJ15353.1"/>
    <property type="molecule type" value="Genomic_DNA"/>
</dbReference>
<dbReference type="PROSITE" id="PS51873">
    <property type="entry name" value="TRIAD"/>
    <property type="match status" value="1"/>
</dbReference>
<evidence type="ECO:0000256" key="4">
    <source>
        <dbReference type="ARBA" id="ARBA00022723"/>
    </source>
</evidence>
<keyword evidence="11" id="KW-1185">Reference proteome</keyword>
<evidence type="ECO:0000256" key="3">
    <source>
        <dbReference type="ARBA" id="ARBA00022679"/>
    </source>
</evidence>
<organism evidence="10 11">
    <name type="scientific">Paxillus involutus ATCC 200175</name>
    <dbReference type="NCBI Taxonomy" id="664439"/>
    <lineage>
        <taxon>Eukaryota</taxon>
        <taxon>Fungi</taxon>
        <taxon>Dikarya</taxon>
        <taxon>Basidiomycota</taxon>
        <taxon>Agaricomycotina</taxon>
        <taxon>Agaricomycetes</taxon>
        <taxon>Agaricomycetidae</taxon>
        <taxon>Boletales</taxon>
        <taxon>Paxilineae</taxon>
        <taxon>Paxillaceae</taxon>
        <taxon>Paxillus</taxon>
    </lineage>
</organism>
<dbReference type="EC" id="2.3.2.31" evidence="2"/>
<dbReference type="PANTHER" id="PTHR11685">
    <property type="entry name" value="RBR FAMILY RING FINGER AND IBR DOMAIN-CONTAINING"/>
    <property type="match status" value="1"/>
</dbReference>
<proteinExistence type="predicted"/>
<dbReference type="Gene3D" id="1.20.120.1750">
    <property type="match status" value="1"/>
</dbReference>
<keyword evidence="3" id="KW-0808">Transferase</keyword>
<dbReference type="CDD" id="cd22584">
    <property type="entry name" value="Rcat_RBR_unk"/>
    <property type="match status" value="1"/>
</dbReference>
<reference evidence="11" key="2">
    <citation type="submission" date="2015-01" db="EMBL/GenBank/DDBJ databases">
        <title>Evolutionary Origins and Diversification of the Mycorrhizal Mutualists.</title>
        <authorList>
            <consortium name="DOE Joint Genome Institute"/>
            <consortium name="Mycorrhizal Genomics Consortium"/>
            <person name="Kohler A."/>
            <person name="Kuo A."/>
            <person name="Nagy L.G."/>
            <person name="Floudas D."/>
            <person name="Copeland A."/>
            <person name="Barry K.W."/>
            <person name="Cichocki N."/>
            <person name="Veneault-Fourrey C."/>
            <person name="LaButti K."/>
            <person name="Lindquist E.A."/>
            <person name="Lipzen A."/>
            <person name="Lundell T."/>
            <person name="Morin E."/>
            <person name="Murat C."/>
            <person name="Riley R."/>
            <person name="Ohm R."/>
            <person name="Sun H."/>
            <person name="Tunlid A."/>
            <person name="Henrissat B."/>
            <person name="Grigoriev I.V."/>
            <person name="Hibbett D.S."/>
            <person name="Martin F."/>
        </authorList>
    </citation>
    <scope>NUCLEOTIDE SEQUENCE [LARGE SCALE GENOMIC DNA]</scope>
    <source>
        <strain evidence="11">ATCC 200175</strain>
    </source>
</reference>
<evidence type="ECO:0000256" key="6">
    <source>
        <dbReference type="ARBA" id="ARBA00022771"/>
    </source>
</evidence>
<dbReference type="InterPro" id="IPR044066">
    <property type="entry name" value="TRIAD_supradom"/>
</dbReference>
<feature type="domain" description="RING-type" evidence="9">
    <location>
        <begin position="6"/>
        <end position="202"/>
    </location>
</feature>
<dbReference type="GO" id="GO:0008270">
    <property type="term" value="F:zinc ion binding"/>
    <property type="evidence" value="ECO:0007669"/>
    <property type="project" value="UniProtKB-KW"/>
</dbReference>
<reference evidence="10 11" key="1">
    <citation type="submission" date="2014-06" db="EMBL/GenBank/DDBJ databases">
        <authorList>
            <consortium name="DOE Joint Genome Institute"/>
            <person name="Kuo A."/>
            <person name="Kohler A."/>
            <person name="Nagy L.G."/>
            <person name="Floudas D."/>
            <person name="Copeland A."/>
            <person name="Barry K.W."/>
            <person name="Cichocki N."/>
            <person name="Veneault-Fourrey C."/>
            <person name="LaButti K."/>
            <person name="Lindquist E.A."/>
            <person name="Lipzen A."/>
            <person name="Lundell T."/>
            <person name="Morin E."/>
            <person name="Murat C."/>
            <person name="Sun H."/>
            <person name="Tunlid A."/>
            <person name="Henrissat B."/>
            <person name="Grigoriev I.V."/>
            <person name="Hibbett D.S."/>
            <person name="Martin F."/>
            <person name="Nordberg H.P."/>
            <person name="Cantor M.N."/>
            <person name="Hua S.X."/>
        </authorList>
    </citation>
    <scope>NUCLEOTIDE SEQUENCE [LARGE SCALE GENOMIC DNA]</scope>
    <source>
        <strain evidence="10 11">ATCC 200175</strain>
    </source>
</reference>
<keyword evidence="7" id="KW-0833">Ubl conjugation pathway</keyword>
<keyword evidence="4" id="KW-0479">Metal-binding</keyword>
<evidence type="ECO:0000256" key="2">
    <source>
        <dbReference type="ARBA" id="ARBA00012251"/>
    </source>
</evidence>
<evidence type="ECO:0000256" key="7">
    <source>
        <dbReference type="ARBA" id="ARBA00022786"/>
    </source>
</evidence>
<dbReference type="GO" id="GO:0016567">
    <property type="term" value="P:protein ubiquitination"/>
    <property type="evidence" value="ECO:0007669"/>
    <property type="project" value="InterPro"/>
</dbReference>
<evidence type="ECO:0000313" key="10">
    <source>
        <dbReference type="EMBL" id="KIJ15353.1"/>
    </source>
</evidence>
<evidence type="ECO:0000313" key="11">
    <source>
        <dbReference type="Proteomes" id="UP000053647"/>
    </source>
</evidence>
<dbReference type="InterPro" id="IPR013083">
    <property type="entry name" value="Znf_RING/FYVE/PHD"/>
</dbReference>
<dbReference type="InterPro" id="IPR031127">
    <property type="entry name" value="E3_UB_ligase_RBR"/>
</dbReference>
<dbReference type="HOGENOM" id="CLU_022048_1_0_1"/>
<keyword evidence="6" id="KW-0863">Zinc-finger</keyword>
<accession>A0A0C9TYG5</accession>
<dbReference type="OrthoDB" id="9977870at2759"/>
<keyword evidence="8" id="KW-0862">Zinc</keyword>
<sequence>MLTSPTGNTCVICQDPIFGSEIRAPCGHHYDIACITELFQAATRDETLYPPRCCRRNIPVARVQPHLLQALLTEFQQKREEFSTLKRVYCSSSTCGRFLGPLSEGIWGGKVYACPAPACTRRTCGSCRGEYRGLMSHICRRADADTAQVLTLGRAAGWSCCPGCSQMIELNMGCFHMTCRCKTEFCYLCQALWKTCTCPQWDEERLLAAAEQRVDAQLGAGQGNRTVRQRMVRETMERLRVDHDCNHERWRYRRGGGRCETCGHDLPHYLFRCLGCEILACNRCRRNRL</sequence>
<evidence type="ECO:0000256" key="1">
    <source>
        <dbReference type="ARBA" id="ARBA00001798"/>
    </source>
</evidence>
<dbReference type="SUPFAM" id="SSF57850">
    <property type="entry name" value="RING/U-box"/>
    <property type="match status" value="2"/>
</dbReference>
<gene>
    <name evidence="10" type="ORF">PAXINDRAFT_77424</name>
</gene>